<name>A0A642UPZ9_9ASCO</name>
<evidence type="ECO:0000256" key="2">
    <source>
        <dbReference type="SAM" id="SignalP"/>
    </source>
</evidence>
<feature type="compositionally biased region" description="Basic and acidic residues" evidence="1">
    <location>
        <begin position="234"/>
        <end position="246"/>
    </location>
</feature>
<dbReference type="EMBL" id="SWFS01000443">
    <property type="protein sequence ID" value="KAA8903293.1"/>
    <property type="molecule type" value="Genomic_DNA"/>
</dbReference>
<feature type="compositionally biased region" description="Pro residues" evidence="1">
    <location>
        <begin position="260"/>
        <end position="272"/>
    </location>
</feature>
<keyword evidence="4" id="KW-1185">Reference proteome</keyword>
<accession>A0A642UPZ9</accession>
<dbReference type="AlphaFoldDB" id="A0A642UPZ9"/>
<evidence type="ECO:0000256" key="1">
    <source>
        <dbReference type="SAM" id="MobiDB-lite"/>
    </source>
</evidence>
<organism evidence="3 4">
    <name type="scientific">Trichomonascus ciferrii</name>
    <dbReference type="NCBI Taxonomy" id="44093"/>
    <lineage>
        <taxon>Eukaryota</taxon>
        <taxon>Fungi</taxon>
        <taxon>Dikarya</taxon>
        <taxon>Ascomycota</taxon>
        <taxon>Saccharomycotina</taxon>
        <taxon>Dipodascomycetes</taxon>
        <taxon>Dipodascales</taxon>
        <taxon>Trichomonascaceae</taxon>
        <taxon>Trichomonascus</taxon>
        <taxon>Trichomonascus ciferrii complex</taxon>
    </lineage>
</organism>
<gene>
    <name evidence="3" type="ORF">TRICI_005731</name>
</gene>
<feature type="region of interest" description="Disordered" evidence="1">
    <location>
        <begin position="213"/>
        <end position="348"/>
    </location>
</feature>
<sequence length="393" mass="43859">MMVVVEASKLLCLTLLSGQVFGAAVFGNSVEGVIMARDELETSKEQVSGIQNGIMQLVEMLEKNENNEQLVKDSIKDMESHVKEGVSVISRLDNVEDMKMMFGSFVDTVVKGALALDDSISKSPSMAVEDEQNLSPLMDQLRQLSVLGIAVDGDLTNLDMAVARMDQSVMMKRDEVGLVARQYGLGRPPTAQEKSSSGGSPILEMGNMINNMVMKRDSGGSRPSQQRPKPPSTRPKEPQDYYRTPDVKPQQPDHNYDIPPYHPGERPPPQPTRYPLHGPPDGGRPPSDYYQYDYQGKGDYGYYGGPDQYAPPYPYLDPSLNEQHRYDGNRRPPQAPPGHRPSPIRGEPYYMVEPQIKPTPRMAIEDDDIDPLVVRYNPNIDEDYANFIGNRVD</sequence>
<proteinExistence type="predicted"/>
<dbReference type="VEuPathDB" id="FungiDB:TRICI_005731"/>
<feature type="compositionally biased region" description="Low complexity" evidence="1">
    <location>
        <begin position="288"/>
        <end position="297"/>
    </location>
</feature>
<protein>
    <submittedName>
        <fullName evidence="3">Uncharacterized protein</fullName>
    </submittedName>
</protein>
<feature type="chain" id="PRO_5024910412" evidence="2">
    <location>
        <begin position="23"/>
        <end position="393"/>
    </location>
</feature>
<reference evidence="3" key="1">
    <citation type="journal article" date="2019" name="G3 (Bethesda)">
        <title>Genome Assemblies of Two Rare Opportunistic Yeast Pathogens: Diutina rugosa (syn. Candida rugosa) and Trichomonascus ciferrii (syn. Candida ciferrii).</title>
        <authorList>
            <person name="Mixao V."/>
            <person name="Saus E."/>
            <person name="Hansen A.P."/>
            <person name="Lass-Florl C."/>
            <person name="Gabaldon T."/>
        </authorList>
    </citation>
    <scope>NUCLEOTIDE SEQUENCE</scope>
    <source>
        <strain evidence="3">CBS 4856</strain>
    </source>
</reference>
<feature type="signal peptide" evidence="2">
    <location>
        <begin position="1"/>
        <end position="22"/>
    </location>
</feature>
<evidence type="ECO:0000313" key="3">
    <source>
        <dbReference type="EMBL" id="KAA8903293.1"/>
    </source>
</evidence>
<dbReference type="Proteomes" id="UP000761534">
    <property type="component" value="Unassembled WGS sequence"/>
</dbReference>
<evidence type="ECO:0000313" key="4">
    <source>
        <dbReference type="Proteomes" id="UP000761534"/>
    </source>
</evidence>
<comment type="caution">
    <text evidence="3">The sequence shown here is derived from an EMBL/GenBank/DDBJ whole genome shotgun (WGS) entry which is preliminary data.</text>
</comment>
<keyword evidence="2" id="KW-0732">Signal</keyword>